<feature type="domain" description="CCHC-type" evidence="4">
    <location>
        <begin position="384"/>
        <end position="398"/>
    </location>
</feature>
<dbReference type="GO" id="GO:0008270">
    <property type="term" value="F:zinc ion binding"/>
    <property type="evidence" value="ECO:0007669"/>
    <property type="project" value="UniProtKB-KW"/>
</dbReference>
<dbReference type="GO" id="GO:0003676">
    <property type="term" value="F:nucleic acid binding"/>
    <property type="evidence" value="ECO:0007669"/>
    <property type="project" value="InterPro"/>
</dbReference>
<organism evidence="5 6">
    <name type="scientific">Cinara cedri</name>
    <dbReference type="NCBI Taxonomy" id="506608"/>
    <lineage>
        <taxon>Eukaryota</taxon>
        <taxon>Metazoa</taxon>
        <taxon>Ecdysozoa</taxon>
        <taxon>Arthropoda</taxon>
        <taxon>Hexapoda</taxon>
        <taxon>Insecta</taxon>
        <taxon>Pterygota</taxon>
        <taxon>Neoptera</taxon>
        <taxon>Paraneoptera</taxon>
        <taxon>Hemiptera</taxon>
        <taxon>Sternorrhyncha</taxon>
        <taxon>Aphidomorpha</taxon>
        <taxon>Aphidoidea</taxon>
        <taxon>Aphididae</taxon>
        <taxon>Lachninae</taxon>
        <taxon>Cinara</taxon>
    </lineage>
</organism>
<evidence type="ECO:0000259" key="4">
    <source>
        <dbReference type="PROSITE" id="PS50158"/>
    </source>
</evidence>
<evidence type="ECO:0000313" key="5">
    <source>
        <dbReference type="EMBL" id="VVC25281.1"/>
    </source>
</evidence>
<feature type="region of interest" description="Disordered" evidence="3">
    <location>
        <begin position="317"/>
        <end position="345"/>
    </location>
</feature>
<protein>
    <submittedName>
        <fullName evidence="5">Retrotransposon gag domain,SAP domain,Zinc finger, CCHC-type</fullName>
    </submittedName>
</protein>
<dbReference type="SMART" id="SM00343">
    <property type="entry name" value="ZnF_C2HC"/>
    <property type="match status" value="2"/>
</dbReference>
<keyword evidence="1" id="KW-0862">Zinc</keyword>
<keyword evidence="1" id="KW-0863">Zinc-finger</keyword>
<keyword evidence="2" id="KW-0175">Coiled coil</keyword>
<dbReference type="InterPro" id="IPR001878">
    <property type="entry name" value="Znf_CCHC"/>
</dbReference>
<evidence type="ECO:0000256" key="2">
    <source>
        <dbReference type="SAM" id="Coils"/>
    </source>
</evidence>
<proteinExistence type="predicted"/>
<dbReference type="SUPFAM" id="SSF57756">
    <property type="entry name" value="Retrovirus zinc finger-like domains"/>
    <property type="match status" value="1"/>
</dbReference>
<evidence type="ECO:0000256" key="1">
    <source>
        <dbReference type="PROSITE-ProRule" id="PRU00047"/>
    </source>
</evidence>
<accession>A0A5E4M1X8</accession>
<dbReference type="EMBL" id="CABPRJ010000011">
    <property type="protein sequence ID" value="VVC25281.1"/>
    <property type="molecule type" value="Genomic_DNA"/>
</dbReference>
<name>A0A5E4M1X8_9HEMI</name>
<dbReference type="AlphaFoldDB" id="A0A5E4M1X8"/>
<evidence type="ECO:0000256" key="3">
    <source>
        <dbReference type="SAM" id="MobiDB-lite"/>
    </source>
</evidence>
<keyword evidence="1" id="KW-0479">Metal-binding</keyword>
<reference evidence="5 6" key="1">
    <citation type="submission" date="2019-08" db="EMBL/GenBank/DDBJ databases">
        <authorList>
            <person name="Alioto T."/>
            <person name="Alioto T."/>
            <person name="Gomez Garrido J."/>
        </authorList>
    </citation>
    <scope>NUCLEOTIDE SEQUENCE [LARGE SCALE GENOMIC DNA]</scope>
</reference>
<dbReference type="InterPro" id="IPR036875">
    <property type="entry name" value="Znf_CCHC_sf"/>
</dbReference>
<feature type="coiled-coil region" evidence="2">
    <location>
        <begin position="268"/>
        <end position="295"/>
    </location>
</feature>
<dbReference type="OrthoDB" id="7480340at2759"/>
<sequence>MDPSNPTFTPMAENVANLDQKQMEIELTRRGLITSGTLSELRTRLLQYLMGESIPTDFTKYKTPTSNQANNNENTIKMTSKKPYFKPGTFSGLNWENFDSFINKYNMSASINDWSEEDKIRYFPGFLEGTALKAYENIPDNSNIITKWSNLEKHFRVQFEPTAQIDILRSHLEKRKQLDDEQPMVYITDIESLCRRIDPFMTQQEIIRNIMKGLKSEIIRSVGFMDNNTVENLKQNIQKFEKIEFMASGCLYNQSPLKNKESIFREEIFKINENMKALKENNEKIIKDLQNSTITESINKITSQFNDKFNTLSEQLKSQNTQQPKNTQYFRNNNYTPRYNSSREQKTFRKNNFESQIPRTQCNNCKLYNHTSENCRFPINPPTCQLCNRIGHIARECRLYFNQSKNE</sequence>
<dbReference type="Proteomes" id="UP000325440">
    <property type="component" value="Unassembled WGS sequence"/>
</dbReference>
<feature type="compositionally biased region" description="Polar residues" evidence="3">
    <location>
        <begin position="317"/>
        <end position="340"/>
    </location>
</feature>
<dbReference type="Pfam" id="PF03732">
    <property type="entry name" value="Retrotrans_gag"/>
    <property type="match status" value="1"/>
</dbReference>
<gene>
    <name evidence="5" type="ORF">CINCED_3A011486</name>
</gene>
<dbReference type="Gene3D" id="4.10.60.10">
    <property type="entry name" value="Zinc finger, CCHC-type"/>
    <property type="match status" value="1"/>
</dbReference>
<keyword evidence="6" id="KW-1185">Reference proteome</keyword>
<dbReference type="InterPro" id="IPR005162">
    <property type="entry name" value="Retrotrans_gag_dom"/>
</dbReference>
<dbReference type="PROSITE" id="PS50158">
    <property type="entry name" value="ZF_CCHC"/>
    <property type="match status" value="1"/>
</dbReference>
<evidence type="ECO:0000313" key="6">
    <source>
        <dbReference type="Proteomes" id="UP000325440"/>
    </source>
</evidence>
<dbReference type="PANTHER" id="PTHR33223:SF6">
    <property type="entry name" value="CCHC-TYPE DOMAIN-CONTAINING PROTEIN"/>
    <property type="match status" value="1"/>
</dbReference>
<dbReference type="PANTHER" id="PTHR33223">
    <property type="entry name" value="CCHC-TYPE DOMAIN-CONTAINING PROTEIN"/>
    <property type="match status" value="1"/>
</dbReference>